<dbReference type="Gene3D" id="2.60.40.10">
    <property type="entry name" value="Immunoglobulins"/>
    <property type="match status" value="1"/>
</dbReference>
<evidence type="ECO:0000313" key="2">
    <source>
        <dbReference type="EMBL" id="KTD85262.1"/>
    </source>
</evidence>
<keyword evidence="3" id="KW-1185">Reference proteome</keyword>
<feature type="domain" description="Carbohydrate binding module 27" evidence="1">
    <location>
        <begin position="73"/>
        <end position="254"/>
    </location>
</feature>
<organism evidence="2 3">
    <name type="scientific">Paenibacillus etheri</name>
    <dbReference type="NCBI Taxonomy" id="1306852"/>
    <lineage>
        <taxon>Bacteria</taxon>
        <taxon>Bacillati</taxon>
        <taxon>Bacillota</taxon>
        <taxon>Bacilli</taxon>
        <taxon>Bacillales</taxon>
        <taxon>Paenibacillaceae</taxon>
        <taxon>Paenibacillus</taxon>
    </lineage>
</organism>
<dbReference type="AlphaFoldDB" id="A0A0W1AVD7"/>
<gene>
    <name evidence="2" type="ORF">UQ64_21735</name>
</gene>
<proteinExistence type="predicted"/>
<dbReference type="Pfam" id="PF09212">
    <property type="entry name" value="CBM27"/>
    <property type="match status" value="1"/>
</dbReference>
<dbReference type="RefSeq" id="WP_060625048.1">
    <property type="nucleotide sequence ID" value="NZ_LCZJ02000029.1"/>
</dbReference>
<dbReference type="Proteomes" id="UP000054709">
    <property type="component" value="Unassembled WGS sequence"/>
</dbReference>
<evidence type="ECO:0000259" key="1">
    <source>
        <dbReference type="Pfam" id="PF09212"/>
    </source>
</evidence>
<evidence type="ECO:0000313" key="3">
    <source>
        <dbReference type="Proteomes" id="UP000054709"/>
    </source>
</evidence>
<dbReference type="InterPro" id="IPR015295">
    <property type="entry name" value="CBM27"/>
</dbReference>
<accession>A0A0W1AVD7</accession>
<dbReference type="InterPro" id="IPR013783">
    <property type="entry name" value="Ig-like_fold"/>
</dbReference>
<protein>
    <recommendedName>
        <fullName evidence="1">Carbohydrate binding module 27 domain-containing protein</fullName>
    </recommendedName>
</protein>
<dbReference type="EMBL" id="LCZJ02000029">
    <property type="protein sequence ID" value="KTD85262.1"/>
    <property type="molecule type" value="Genomic_DNA"/>
</dbReference>
<dbReference type="Gene3D" id="2.60.120.260">
    <property type="entry name" value="Galactose-binding domain-like"/>
    <property type="match status" value="1"/>
</dbReference>
<dbReference type="InterPro" id="IPR008979">
    <property type="entry name" value="Galactose-bd-like_sf"/>
</dbReference>
<dbReference type="OrthoDB" id="185675at2"/>
<sequence>MPSKVTYTVGDSGVEVEMTLGADGYYNASWQPDASLNGSSTEITVRAYGTGDATLTQTNSVFLNINEVPIKVLTFDTDKDLEQIQNNGTWSGLTNNAETIKTILQHASLDSDGKLVINITEGLSAEDAWQELKLQLNDLALDGVDVSQVTRVKFSVFIPESTQNEANNAAIRSVIQLPPDWDTKYGMDSSYKSLSGLEKVNLGGSQYYKFDVSIDLDNAAKTAEATGLAISLVGSGLEVEGELPIYVDNIGLYNAYTTPVADKALVDNFEAYVTIFKRFMMGHFRICRKKEMGVHRDMRLACYMPSLHHLILQGGLQLTFVRQRSTSSI</sequence>
<dbReference type="SUPFAM" id="SSF49785">
    <property type="entry name" value="Galactose-binding domain-like"/>
    <property type="match status" value="1"/>
</dbReference>
<reference evidence="2 3" key="1">
    <citation type="journal article" date="2015" name="Int. Biodeterior. Biodegradation">
        <title>Physiological and genetic screening methods for the isolation of methyl tert-butyl ether-degrading bacteria for bioremediation purposes.</title>
        <authorList>
            <person name="Guisado I.M."/>
            <person name="Purswani J."/>
            <person name="Gonzalez Lopez J."/>
            <person name="Pozo C."/>
        </authorList>
    </citation>
    <scope>NUCLEOTIDE SEQUENCE [LARGE SCALE GENOMIC DNA]</scope>
    <source>
        <strain evidence="2 3">SH7</strain>
    </source>
</reference>
<name>A0A0W1AVD7_9BACL</name>
<comment type="caution">
    <text evidence="2">The sequence shown here is derived from an EMBL/GenBank/DDBJ whole genome shotgun (WGS) entry which is preliminary data.</text>
</comment>